<evidence type="ECO:0000259" key="1">
    <source>
        <dbReference type="Pfam" id="PF09643"/>
    </source>
</evidence>
<reference evidence="2 3" key="1">
    <citation type="journal article" date="2013" name="BMC Genomics">
        <title>Comparative genomics of Campylobacter concisus isolates reveals genetic diversity and provides insights into disease association.</title>
        <authorList>
            <person name="Deshpande N.P."/>
            <person name="Kaakoush N.O."/>
            <person name="Wilkins M.R."/>
            <person name="Mitchell H.M."/>
        </authorList>
    </citation>
    <scope>NUCLEOTIDE SEQUENCE [LARGE SCALE GENOMIC DNA]</scope>
    <source>
        <strain evidence="2 3">ATCC 51562</strain>
    </source>
</reference>
<dbReference type="InterPro" id="IPR019096">
    <property type="entry name" value="YopX_protein"/>
</dbReference>
<dbReference type="AlphaFoldDB" id="U2F7G3"/>
<dbReference type="SUPFAM" id="SSF159006">
    <property type="entry name" value="YopX-like"/>
    <property type="match status" value="1"/>
</dbReference>
<dbReference type="Pfam" id="PF09643">
    <property type="entry name" value="YopX"/>
    <property type="match status" value="1"/>
</dbReference>
<dbReference type="InterPro" id="IPR023385">
    <property type="entry name" value="YopX-like_C"/>
</dbReference>
<sequence length="122" mass="14582">MRNTRYRAWDKEQEKMYYDVERIYDDWKTSCASFGAMLEDTKRFDVMQYTGKKDINSRRIFEKDIVSFCTLNGAERIGRVKYYEDGASFLIIAEGRYAEYLNNVYNLEVIGNIHENKELLNE</sequence>
<dbReference type="EMBL" id="ANNI01000005">
    <property type="protein sequence ID" value="ERJ25885.1"/>
    <property type="molecule type" value="Genomic_DNA"/>
</dbReference>
<comment type="caution">
    <text evidence="2">The sequence shown here is derived from an EMBL/GenBank/DDBJ whole genome shotgun (WGS) entry which is preliminary data.</text>
</comment>
<name>U2F7G3_9BACT</name>
<proteinExistence type="predicted"/>
<dbReference type="PATRIC" id="fig|1242969.3.peg.1072"/>
<evidence type="ECO:0000313" key="2">
    <source>
        <dbReference type="EMBL" id="ERJ25885.1"/>
    </source>
</evidence>
<protein>
    <recommendedName>
        <fullName evidence="1">YopX protein domain-containing protein</fullName>
    </recommendedName>
</protein>
<organism evidence="2 3">
    <name type="scientific">Campylobacter concisus ATCC 51562</name>
    <dbReference type="NCBI Taxonomy" id="1242969"/>
    <lineage>
        <taxon>Bacteria</taxon>
        <taxon>Pseudomonadati</taxon>
        <taxon>Campylobacterota</taxon>
        <taxon>Epsilonproteobacteria</taxon>
        <taxon>Campylobacterales</taxon>
        <taxon>Campylobacteraceae</taxon>
        <taxon>Campylobacter</taxon>
    </lineage>
</organism>
<dbReference type="Proteomes" id="UP000016627">
    <property type="component" value="Unassembled WGS sequence"/>
</dbReference>
<gene>
    <name evidence="2" type="ORF">ATCC51562_1624</name>
</gene>
<dbReference type="eggNOG" id="ENOG5033ART">
    <property type="taxonomic scope" value="Bacteria"/>
</dbReference>
<accession>U2F7G3</accession>
<evidence type="ECO:0000313" key="3">
    <source>
        <dbReference type="Proteomes" id="UP000016627"/>
    </source>
</evidence>
<feature type="domain" description="YopX protein" evidence="1">
    <location>
        <begin position="6"/>
        <end position="120"/>
    </location>
</feature>
<dbReference type="Gene3D" id="2.30.30.290">
    <property type="entry name" value="YopX-like domains"/>
    <property type="match status" value="1"/>
</dbReference>
<dbReference type="RefSeq" id="WP_021091180.1">
    <property type="nucleotide sequence ID" value="NZ_ANNI01000005.1"/>
</dbReference>